<evidence type="ECO:0000259" key="2">
    <source>
        <dbReference type="PROSITE" id="PS50234"/>
    </source>
</evidence>
<dbReference type="PANTHER" id="PTHR10579:SF177">
    <property type="entry name" value="CALCIUM-ACTIVATED CHLORIDE CHANNEL REGULATOR 4-LIKE PROTEIN"/>
    <property type="match status" value="1"/>
</dbReference>
<feature type="non-terminal residue" evidence="3">
    <location>
        <position position="189"/>
    </location>
</feature>
<dbReference type="STRING" id="105785.A0A2J7PFU0"/>
<dbReference type="GO" id="GO:0032991">
    <property type="term" value="C:protein-containing complex"/>
    <property type="evidence" value="ECO:0007669"/>
    <property type="project" value="UniProtKB-ARBA"/>
</dbReference>
<dbReference type="PROSITE" id="PS50234">
    <property type="entry name" value="VWFA"/>
    <property type="match status" value="1"/>
</dbReference>
<dbReference type="InParanoid" id="A0A2J7PFU0"/>
<evidence type="ECO:0000313" key="3">
    <source>
        <dbReference type="EMBL" id="PNF15202.1"/>
    </source>
</evidence>
<name>A0A2J7PFU0_9NEOP</name>
<organism evidence="3 4">
    <name type="scientific">Cryptotermes secundus</name>
    <dbReference type="NCBI Taxonomy" id="105785"/>
    <lineage>
        <taxon>Eukaryota</taxon>
        <taxon>Metazoa</taxon>
        <taxon>Ecdysozoa</taxon>
        <taxon>Arthropoda</taxon>
        <taxon>Hexapoda</taxon>
        <taxon>Insecta</taxon>
        <taxon>Pterygota</taxon>
        <taxon>Neoptera</taxon>
        <taxon>Polyneoptera</taxon>
        <taxon>Dictyoptera</taxon>
        <taxon>Blattodea</taxon>
        <taxon>Blattoidea</taxon>
        <taxon>Termitoidae</taxon>
        <taxon>Kalotermitidae</taxon>
        <taxon>Cryptotermitinae</taxon>
        <taxon>Cryptotermes</taxon>
    </lineage>
</organism>
<comment type="caution">
    <text evidence="3">The sequence shown here is derived from an EMBL/GenBank/DDBJ whole genome shotgun (WGS) entry which is preliminary data.</text>
</comment>
<dbReference type="Proteomes" id="UP000235965">
    <property type="component" value="Unassembled WGS sequence"/>
</dbReference>
<protein>
    <recommendedName>
        <fullName evidence="2">VWFA domain-containing protein</fullName>
    </recommendedName>
</protein>
<dbReference type="InterPro" id="IPR002035">
    <property type="entry name" value="VWF_A"/>
</dbReference>
<accession>A0A2J7PFU0</accession>
<dbReference type="EMBL" id="NEVH01025648">
    <property type="protein sequence ID" value="PNF15202.1"/>
    <property type="molecule type" value="Genomic_DNA"/>
</dbReference>
<sequence>MVEFSTKEELLSEMTLVDATSRERLVRSIPTSGQGETCIGCGVRLALQVLGKRNGIMVLVTDGQNTEPGQFISNIQAEVTESGTKVVAVGFGEAAPLDDLQQLASATGGLFFYVSDHDGVQGLFGALQEALKLAKLLLEKSTGIIENSTTEFSGEATDLPVTGTTTVSSQQHTTGLRNRTTSHIVSGKQ</sequence>
<dbReference type="OrthoDB" id="687730at2759"/>
<dbReference type="SUPFAM" id="SSF53300">
    <property type="entry name" value="vWA-like"/>
    <property type="match status" value="1"/>
</dbReference>
<evidence type="ECO:0000313" key="4">
    <source>
        <dbReference type="Proteomes" id="UP000235965"/>
    </source>
</evidence>
<evidence type="ECO:0000256" key="1">
    <source>
        <dbReference type="SAM" id="MobiDB-lite"/>
    </source>
</evidence>
<feature type="region of interest" description="Disordered" evidence="1">
    <location>
        <begin position="165"/>
        <end position="189"/>
    </location>
</feature>
<keyword evidence="4" id="KW-1185">Reference proteome</keyword>
<dbReference type="InterPro" id="IPR051266">
    <property type="entry name" value="CLCR"/>
</dbReference>
<dbReference type="AlphaFoldDB" id="A0A2J7PFU0"/>
<feature type="domain" description="VWFA" evidence="2">
    <location>
        <begin position="1"/>
        <end position="127"/>
    </location>
</feature>
<dbReference type="PANTHER" id="PTHR10579">
    <property type="entry name" value="CALCIUM-ACTIVATED CHLORIDE CHANNEL REGULATOR"/>
    <property type="match status" value="1"/>
</dbReference>
<dbReference type="Gene3D" id="3.40.50.410">
    <property type="entry name" value="von Willebrand factor, type A domain"/>
    <property type="match status" value="1"/>
</dbReference>
<reference evidence="3 4" key="1">
    <citation type="submission" date="2017-12" db="EMBL/GenBank/DDBJ databases">
        <title>Hemimetabolous genomes reveal molecular basis of termite eusociality.</title>
        <authorList>
            <person name="Harrison M.C."/>
            <person name="Jongepier E."/>
            <person name="Robertson H.M."/>
            <person name="Arning N."/>
            <person name="Bitard-Feildel T."/>
            <person name="Chao H."/>
            <person name="Childers C.P."/>
            <person name="Dinh H."/>
            <person name="Doddapaneni H."/>
            <person name="Dugan S."/>
            <person name="Gowin J."/>
            <person name="Greiner C."/>
            <person name="Han Y."/>
            <person name="Hu H."/>
            <person name="Hughes D.S.T."/>
            <person name="Huylmans A.-K."/>
            <person name="Kemena C."/>
            <person name="Kremer L.P.M."/>
            <person name="Lee S.L."/>
            <person name="Lopez-Ezquerra A."/>
            <person name="Mallet L."/>
            <person name="Monroy-Kuhn J.M."/>
            <person name="Moser A."/>
            <person name="Murali S.C."/>
            <person name="Muzny D.M."/>
            <person name="Otani S."/>
            <person name="Piulachs M.-D."/>
            <person name="Poelchau M."/>
            <person name="Qu J."/>
            <person name="Schaub F."/>
            <person name="Wada-Katsumata A."/>
            <person name="Worley K.C."/>
            <person name="Xie Q."/>
            <person name="Ylla G."/>
            <person name="Poulsen M."/>
            <person name="Gibbs R.A."/>
            <person name="Schal C."/>
            <person name="Richards S."/>
            <person name="Belles X."/>
            <person name="Korb J."/>
            <person name="Bornberg-Bauer E."/>
        </authorList>
    </citation>
    <scope>NUCLEOTIDE SEQUENCE [LARGE SCALE GENOMIC DNA]</scope>
    <source>
        <tissue evidence="3">Whole body</tissue>
    </source>
</reference>
<dbReference type="InterPro" id="IPR036465">
    <property type="entry name" value="vWFA_dom_sf"/>
</dbReference>
<proteinExistence type="predicted"/>
<dbReference type="Pfam" id="PF00092">
    <property type="entry name" value="VWA"/>
    <property type="match status" value="1"/>
</dbReference>
<gene>
    <name evidence="3" type="ORF">B7P43_G14106</name>
</gene>
<dbReference type="CDD" id="cd00198">
    <property type="entry name" value="vWFA"/>
    <property type="match status" value="1"/>
</dbReference>